<name>A0ABS8PN04_9BACT</name>
<comment type="caution">
    <text evidence="1">The sequence shown here is derived from an EMBL/GenBank/DDBJ whole genome shotgun (WGS) entry which is preliminary data.</text>
</comment>
<dbReference type="InterPro" id="IPR036237">
    <property type="entry name" value="Xyl_isomerase-like_sf"/>
</dbReference>
<proteinExistence type="predicted"/>
<dbReference type="RefSeq" id="WP_231003526.1">
    <property type="nucleotide sequence ID" value="NZ_JAJNEC010000004.1"/>
</dbReference>
<sequence length="403" mass="45996">MITNYGHLTYCSNIHSGESWAEHFDQLRKYIPEIKKKCSPHSAMGIGLRLSAIAARVLSKKNEILLFQNWLKEQNAYVFTMNGFPYGGFHKTIVKDQVHTPDWTTAKRVVYTRQLADILAALLPEKMEGSISTSPLSYRYWHKNEAATNQAIHTSTHNLVSVVEHLVTLHKQSGKTIFIAIEPEPDGILTDTASFIHWYKNVLLKTGAKQLHQKLDIPLSKATALLRKHVRLCYDICHAAVNYEVHADQIIQLQKSGIKIGKIQISAALKAGFTKKKEQNDTLLEAINQFLEPTYLHQVISRSHQQELSVYPDLPEALKSVDAAPAKEWRIHYHVPIFTKRIPPLSTTQEDIITLLNIHKQTPLTQHLEIETYTWEVLPKSLKKDIAGSITREMKWVIKQLNK</sequence>
<dbReference type="Proteomes" id="UP001199816">
    <property type="component" value="Unassembled WGS sequence"/>
</dbReference>
<evidence type="ECO:0000313" key="2">
    <source>
        <dbReference type="Proteomes" id="UP001199816"/>
    </source>
</evidence>
<gene>
    <name evidence="1" type="primary">eboE</name>
    <name evidence="1" type="ORF">LQ567_06910</name>
</gene>
<organism evidence="1 2">
    <name type="scientific">Niabella pedocola</name>
    <dbReference type="NCBI Taxonomy" id="1752077"/>
    <lineage>
        <taxon>Bacteria</taxon>
        <taxon>Pseudomonadati</taxon>
        <taxon>Bacteroidota</taxon>
        <taxon>Chitinophagia</taxon>
        <taxon>Chitinophagales</taxon>
        <taxon>Chitinophagaceae</taxon>
        <taxon>Niabella</taxon>
    </lineage>
</organism>
<keyword evidence="2" id="KW-1185">Reference proteome</keyword>
<reference evidence="1 2" key="1">
    <citation type="submission" date="2021-11" db="EMBL/GenBank/DDBJ databases">
        <title>Genomic of Niabella pedocola.</title>
        <authorList>
            <person name="Wu T."/>
        </authorList>
    </citation>
    <scope>NUCLEOTIDE SEQUENCE [LARGE SCALE GENOMIC DNA]</scope>
    <source>
        <strain evidence="1 2">JCM 31011</strain>
    </source>
</reference>
<dbReference type="EMBL" id="JAJNEC010000004">
    <property type="protein sequence ID" value="MCD2422487.1"/>
    <property type="molecule type" value="Genomic_DNA"/>
</dbReference>
<evidence type="ECO:0000313" key="1">
    <source>
        <dbReference type="EMBL" id="MCD2422487.1"/>
    </source>
</evidence>
<protein>
    <submittedName>
        <fullName evidence="1">Metabolite traffic protein EboE</fullName>
    </submittedName>
</protein>
<accession>A0ABS8PN04</accession>
<dbReference type="NCBIfam" id="NF035939">
    <property type="entry name" value="TIM_EboE"/>
    <property type="match status" value="1"/>
</dbReference>
<dbReference type="SUPFAM" id="SSF51658">
    <property type="entry name" value="Xylose isomerase-like"/>
    <property type="match status" value="1"/>
</dbReference>